<name>A0ABW7QIE6_9ACTN</name>
<comment type="caution">
    <text evidence="3">The sequence shown here is derived from an EMBL/GenBank/DDBJ whole genome shotgun (WGS) entry which is preliminary data.</text>
</comment>
<sequence>MRVRATTAATAAATAMLLAALTACGGSDGGNGGDKADAKSSGGSKGSAAKDVDCGDSGISQADWMKHCSDEGADSEADGTEKKATGLKFGGSYTWPDGLKVSVTEAKVFTDHDSELMESAEPGNTDFRVKLKLTNSGKSAVALDDLSLIIEGATNGGEAAQTAFEKGGAPLEGRLAPGVTATKTNDNVLETKYGKKVVVTVQRNSDDYNLDFPEFTGSITG</sequence>
<evidence type="ECO:0008006" key="5">
    <source>
        <dbReference type="Google" id="ProtNLM"/>
    </source>
</evidence>
<dbReference type="Proteomes" id="UP001610818">
    <property type="component" value="Unassembled WGS sequence"/>
</dbReference>
<dbReference type="RefSeq" id="WP_397707282.1">
    <property type="nucleotide sequence ID" value="NZ_JBIRGN010000001.1"/>
</dbReference>
<organism evidence="3 4">
    <name type="scientific">Streptomyces longisporoflavus</name>
    <dbReference type="NCBI Taxonomy" id="28044"/>
    <lineage>
        <taxon>Bacteria</taxon>
        <taxon>Bacillati</taxon>
        <taxon>Actinomycetota</taxon>
        <taxon>Actinomycetes</taxon>
        <taxon>Kitasatosporales</taxon>
        <taxon>Streptomycetaceae</taxon>
        <taxon>Streptomyces</taxon>
    </lineage>
</organism>
<gene>
    <name evidence="3" type="ORF">ACH4F9_03245</name>
</gene>
<evidence type="ECO:0000313" key="3">
    <source>
        <dbReference type="EMBL" id="MFH8544014.1"/>
    </source>
</evidence>
<feature type="region of interest" description="Disordered" evidence="1">
    <location>
        <begin position="29"/>
        <end position="53"/>
    </location>
</feature>
<evidence type="ECO:0000256" key="1">
    <source>
        <dbReference type="SAM" id="MobiDB-lite"/>
    </source>
</evidence>
<dbReference type="PROSITE" id="PS51257">
    <property type="entry name" value="PROKAR_LIPOPROTEIN"/>
    <property type="match status" value="1"/>
</dbReference>
<protein>
    <recommendedName>
        <fullName evidence="5">DUF4352 domain-containing protein</fullName>
    </recommendedName>
</protein>
<evidence type="ECO:0000313" key="4">
    <source>
        <dbReference type="Proteomes" id="UP001610818"/>
    </source>
</evidence>
<feature type="signal peptide" evidence="2">
    <location>
        <begin position="1"/>
        <end position="25"/>
    </location>
</feature>
<keyword evidence="4" id="KW-1185">Reference proteome</keyword>
<accession>A0ABW7QIE6</accession>
<evidence type="ECO:0000256" key="2">
    <source>
        <dbReference type="SAM" id="SignalP"/>
    </source>
</evidence>
<dbReference type="EMBL" id="JBIRGQ010000001">
    <property type="protein sequence ID" value="MFH8544014.1"/>
    <property type="molecule type" value="Genomic_DNA"/>
</dbReference>
<reference evidence="3 4" key="1">
    <citation type="submission" date="2024-10" db="EMBL/GenBank/DDBJ databases">
        <title>The Natural Products Discovery Center: Release of the First 8490 Sequenced Strains for Exploring Actinobacteria Biosynthetic Diversity.</title>
        <authorList>
            <person name="Kalkreuter E."/>
            <person name="Kautsar S.A."/>
            <person name="Yang D."/>
            <person name="Bader C.D."/>
            <person name="Teijaro C.N."/>
            <person name="Fluegel L."/>
            <person name="Davis C.M."/>
            <person name="Simpson J.R."/>
            <person name="Lauterbach L."/>
            <person name="Steele A.D."/>
            <person name="Gui C."/>
            <person name="Meng S."/>
            <person name="Li G."/>
            <person name="Viehrig K."/>
            <person name="Ye F."/>
            <person name="Su P."/>
            <person name="Kiefer A.F."/>
            <person name="Nichols A."/>
            <person name="Cepeda A.J."/>
            <person name="Yan W."/>
            <person name="Fan B."/>
            <person name="Jiang Y."/>
            <person name="Adhikari A."/>
            <person name="Zheng C.-J."/>
            <person name="Schuster L."/>
            <person name="Cowan T.M."/>
            <person name="Smanski M.J."/>
            <person name="Chevrette M.G."/>
            <person name="De Carvalho L.P.S."/>
            <person name="Shen B."/>
        </authorList>
    </citation>
    <scope>NUCLEOTIDE SEQUENCE [LARGE SCALE GENOMIC DNA]</scope>
    <source>
        <strain evidence="3 4">NPDC017990</strain>
    </source>
</reference>
<keyword evidence="2" id="KW-0732">Signal</keyword>
<proteinExistence type="predicted"/>
<feature type="chain" id="PRO_5046481120" description="DUF4352 domain-containing protein" evidence="2">
    <location>
        <begin position="26"/>
        <end position="221"/>
    </location>
</feature>